<dbReference type="GeneID" id="18759533"/>
<keyword evidence="3" id="KW-1133">Transmembrane helix</keyword>
<keyword evidence="1 4" id="KW-0732">Signal</keyword>
<evidence type="ECO:0000259" key="5">
    <source>
        <dbReference type="Pfam" id="PF10342"/>
    </source>
</evidence>
<keyword evidence="3" id="KW-0472">Membrane</keyword>
<name>K1WLL9_MARBU</name>
<feature type="region of interest" description="Disordered" evidence="2">
    <location>
        <begin position="238"/>
        <end position="295"/>
    </location>
</feature>
<dbReference type="InParanoid" id="K1WLL9"/>
<evidence type="ECO:0000313" key="6">
    <source>
        <dbReference type="EMBL" id="EKD18605.1"/>
    </source>
</evidence>
<gene>
    <name evidence="6" type="ORF">MBM_03598</name>
</gene>
<reference evidence="6 7" key="1">
    <citation type="journal article" date="2012" name="BMC Genomics">
        <title>Sequencing the genome of Marssonina brunnea reveals fungus-poplar co-evolution.</title>
        <authorList>
            <person name="Zhu S."/>
            <person name="Cao Y.-Z."/>
            <person name="Jiang C."/>
            <person name="Tan B.-Y."/>
            <person name="Wang Z."/>
            <person name="Feng S."/>
            <person name="Zhang L."/>
            <person name="Su X.-H."/>
            <person name="Brejova B."/>
            <person name="Vinar T."/>
            <person name="Xu M."/>
            <person name="Wang M.-X."/>
            <person name="Zhang S.-G."/>
            <person name="Huang M.-R."/>
            <person name="Wu R."/>
            <person name="Zhou Y."/>
        </authorList>
    </citation>
    <scope>NUCLEOTIDE SEQUENCE [LARGE SCALE GENOMIC DNA]</scope>
    <source>
        <strain evidence="6 7">MB_m1</strain>
    </source>
</reference>
<organism evidence="6 7">
    <name type="scientific">Marssonina brunnea f. sp. multigermtubi (strain MB_m1)</name>
    <name type="common">Marssonina leaf spot fungus</name>
    <dbReference type="NCBI Taxonomy" id="1072389"/>
    <lineage>
        <taxon>Eukaryota</taxon>
        <taxon>Fungi</taxon>
        <taxon>Dikarya</taxon>
        <taxon>Ascomycota</taxon>
        <taxon>Pezizomycotina</taxon>
        <taxon>Leotiomycetes</taxon>
        <taxon>Helotiales</taxon>
        <taxon>Drepanopezizaceae</taxon>
        <taxon>Drepanopeziza</taxon>
    </lineage>
</organism>
<evidence type="ECO:0000256" key="2">
    <source>
        <dbReference type="SAM" id="MobiDB-lite"/>
    </source>
</evidence>
<dbReference type="HOGENOM" id="CLU_717799_0_0_1"/>
<dbReference type="Proteomes" id="UP000006753">
    <property type="component" value="Unassembled WGS sequence"/>
</dbReference>
<evidence type="ECO:0000256" key="1">
    <source>
        <dbReference type="ARBA" id="ARBA00022729"/>
    </source>
</evidence>
<dbReference type="KEGG" id="mbe:MBM_03598"/>
<keyword evidence="7" id="KW-1185">Reference proteome</keyword>
<dbReference type="OrthoDB" id="5589325at2759"/>
<feature type="compositionally biased region" description="Acidic residues" evidence="2">
    <location>
        <begin position="115"/>
        <end position="124"/>
    </location>
</feature>
<feature type="domain" description="Yeast cell wall synthesis Kre9/Knh1-like N-terminal" evidence="5">
    <location>
        <begin position="36"/>
        <end position="102"/>
    </location>
</feature>
<dbReference type="PANTHER" id="PTHR16861:SF4">
    <property type="entry name" value="SH3 DOMAIN PROTEIN (AFU_ORTHOLOGUE AFUA_1G13610)"/>
    <property type="match status" value="1"/>
</dbReference>
<proteinExistence type="predicted"/>
<dbReference type="AlphaFoldDB" id="K1WLL9"/>
<protein>
    <recommendedName>
        <fullName evidence="5">Yeast cell wall synthesis Kre9/Knh1-like N-terminal domain-containing protein</fullName>
    </recommendedName>
</protein>
<dbReference type="InterPro" id="IPR018466">
    <property type="entry name" value="Kre9/Knh1-like_N"/>
</dbReference>
<sequence length="385" mass="39942">MLPVSLFYTGIMIMMMAFTAPTVAVVTPTNAESDFANLKVGTPFSITWSGATGHVTISLLLSSGTQIVTIASALTGNSFVWTPPALSTTETYVLRFVDSTGESRSGPFDVSDVNEASDADEDGTQEGPRVAPRPQIPSTISSAPVTTPDAQIASSSSSAPPVARPTMITSPSASRAAVPTSLPSSTPTPVPSPTSPSGKKGLSAGAIAGISVGAVAGVLLIVGLIVLAFCIGRHSALGGAKGSPNPNEMEQAADTGGSPGWVKSIFDPGSTGSRNQLLKKNGDGRSSRMGTIMTDGTYTDGRCSRLDTMTFTDGRSSRMDTVDGRDSRMDGRVSQMDANGRVSRVSMHTEGRVSRIGRFEFEDQPADSRGFSGGIRIVEMPSLRI</sequence>
<feature type="chain" id="PRO_5003852607" description="Yeast cell wall synthesis Kre9/Knh1-like N-terminal domain-containing protein" evidence="4">
    <location>
        <begin position="25"/>
        <end position="385"/>
    </location>
</feature>
<evidence type="ECO:0000256" key="3">
    <source>
        <dbReference type="SAM" id="Phobius"/>
    </source>
</evidence>
<feature type="compositionally biased region" description="Polar residues" evidence="2">
    <location>
        <begin position="136"/>
        <end position="149"/>
    </location>
</feature>
<dbReference type="Pfam" id="PF10342">
    <property type="entry name" value="Kre9_KNH"/>
    <property type="match status" value="1"/>
</dbReference>
<feature type="transmembrane region" description="Helical" evidence="3">
    <location>
        <begin position="202"/>
        <end position="231"/>
    </location>
</feature>
<dbReference type="EMBL" id="JH921433">
    <property type="protein sequence ID" value="EKD18605.1"/>
    <property type="molecule type" value="Genomic_DNA"/>
</dbReference>
<accession>K1WLL9</accession>
<feature type="region of interest" description="Disordered" evidence="2">
    <location>
        <begin position="102"/>
        <end position="201"/>
    </location>
</feature>
<keyword evidence="3" id="KW-0812">Transmembrane</keyword>
<evidence type="ECO:0000313" key="7">
    <source>
        <dbReference type="Proteomes" id="UP000006753"/>
    </source>
</evidence>
<feature type="signal peptide" evidence="4">
    <location>
        <begin position="1"/>
        <end position="24"/>
    </location>
</feature>
<evidence type="ECO:0000256" key="4">
    <source>
        <dbReference type="SAM" id="SignalP"/>
    </source>
</evidence>
<dbReference type="PANTHER" id="PTHR16861">
    <property type="entry name" value="GLYCOPROTEIN 38"/>
    <property type="match status" value="1"/>
</dbReference>